<reference evidence="1 2" key="1">
    <citation type="submission" date="2017-08" db="EMBL/GenBank/DDBJ databases">
        <title>Draft genome sequence of filamentous cyanobacterium Calothrix elsteri CCALA 953.</title>
        <authorList>
            <person name="Gagunashvili A.N."/>
            <person name="Elster J."/>
            <person name="Andresson O.S."/>
        </authorList>
    </citation>
    <scope>NUCLEOTIDE SEQUENCE [LARGE SCALE GENOMIC DNA]</scope>
    <source>
        <strain evidence="1 2">CCALA 953</strain>
    </source>
</reference>
<dbReference type="AlphaFoldDB" id="A0A2A2TGU5"/>
<comment type="caution">
    <text evidence="1">The sequence shown here is derived from an EMBL/GenBank/DDBJ whole genome shotgun (WGS) entry which is preliminary data.</text>
</comment>
<gene>
    <name evidence="1" type="ORF">CK510_17105</name>
</gene>
<dbReference type="EMBL" id="NTFS01000193">
    <property type="protein sequence ID" value="PAX52848.1"/>
    <property type="molecule type" value="Genomic_DNA"/>
</dbReference>
<sequence>MKINIKNSAISRIGNQQRVITALVLSGVLSISSGMTLIKSATALPLNSTVSVTKENIKDKAPTKRLPRQIANAIFKDLSKNQDININDLDVVEYRAKTWRNGCLELAKLGELCTQALVPGWQVTVTNGKQNWIYHTNGNGKNLRISNRNIPNNTTKLPEKVRESVLKRASNFLKLPISELSIIQSEKRDWRNSCLELAEPGRLCSQIIVPGWKVVVGAKEQALVYHTNEKGSVTRLNQKESEIKNQELPEKVRKAVIKAATESSNLPVSELRITEIEKITVDGCLNLAKPGEVCTKIALPAWKVTVKAGKQKLVYHSKEDGSEVRLNTSESNVKLPQNIEEIVLSQASQQSGLPISRLRIVSAERKQWSDTCLGIRKPGVLCAQVIVPGWQVTVSDGRKNWVYRIGESVTVSYDKDASEIPDRGNLNAVPIPTSELPPPLESGIVFRQITSGGILPRTYQTVLLDDGRLISTRIDDANDSERRVFRLSQQQLRDFQKLLEENEKAFQNVNYPPTVGAADYRSYTMTSANGTVQFNDTSGNNLPESLKVVVKAWSDLNINTTR</sequence>
<protein>
    <submittedName>
        <fullName evidence="1">Uncharacterized protein</fullName>
    </submittedName>
</protein>
<dbReference type="Proteomes" id="UP000218238">
    <property type="component" value="Unassembled WGS sequence"/>
</dbReference>
<dbReference type="RefSeq" id="WP_095722858.1">
    <property type="nucleotide sequence ID" value="NZ_NTFS01000193.1"/>
</dbReference>
<keyword evidence="2" id="KW-1185">Reference proteome</keyword>
<evidence type="ECO:0000313" key="2">
    <source>
        <dbReference type="Proteomes" id="UP000218238"/>
    </source>
</evidence>
<dbReference type="OrthoDB" id="3723110at2"/>
<evidence type="ECO:0000313" key="1">
    <source>
        <dbReference type="EMBL" id="PAX52848.1"/>
    </source>
</evidence>
<name>A0A2A2TGU5_9CYAN</name>
<accession>A0A2A2TGU5</accession>
<organism evidence="1 2">
    <name type="scientific">Brunnivagina elsteri CCALA 953</name>
    <dbReference type="NCBI Taxonomy" id="987040"/>
    <lineage>
        <taxon>Bacteria</taxon>
        <taxon>Bacillati</taxon>
        <taxon>Cyanobacteriota</taxon>
        <taxon>Cyanophyceae</taxon>
        <taxon>Nostocales</taxon>
        <taxon>Calotrichaceae</taxon>
        <taxon>Brunnivagina</taxon>
    </lineage>
</organism>
<proteinExistence type="predicted"/>